<dbReference type="SUPFAM" id="SSF47473">
    <property type="entry name" value="EF-hand"/>
    <property type="match status" value="1"/>
</dbReference>
<name>A0ABR3PYA4_9TREE</name>
<feature type="region of interest" description="Disordered" evidence="1">
    <location>
        <begin position="32"/>
        <end position="77"/>
    </location>
</feature>
<keyword evidence="3" id="KW-1185">Reference proteome</keyword>
<evidence type="ECO:0000313" key="3">
    <source>
        <dbReference type="Proteomes" id="UP001565368"/>
    </source>
</evidence>
<accession>A0ABR3PYA4</accession>
<dbReference type="Gene3D" id="1.10.238.10">
    <property type="entry name" value="EF-hand"/>
    <property type="match status" value="1"/>
</dbReference>
<sequence>MATPDADPEFLALSERQRRAVDRAFNRGLRLSGGRRAKRRKLDTSRSASASASTSRIDGGGFVDEGGFVDDGGGFLPDDGGGFVDDAGGFLPDDGGGFVADDGDAGGFLPDDSGPSTMPATPADSGEQVPLRLVPVLLSSLSLPADDDVLAVFRASASGWDAQPGEEADPAVGLKDFRAVCAALMEPEEEAMDVDTAPVSSDDASSDGFEPSELSEPPSEADDDDEYGARPKPARRTRKSANAQLEVTRIKLNPHQRELARDIWAMLKPDASGPGSGILGRDEVKRWAREMGEMWSDEEITDMVQLFSSQHEGRGLTFEDFGIVMVRAGLV</sequence>
<evidence type="ECO:0000313" key="2">
    <source>
        <dbReference type="EMBL" id="KAL1407311.1"/>
    </source>
</evidence>
<comment type="caution">
    <text evidence="2">The sequence shown here is derived from an EMBL/GenBank/DDBJ whole genome shotgun (WGS) entry which is preliminary data.</text>
</comment>
<feature type="region of interest" description="Disordered" evidence="1">
    <location>
        <begin position="101"/>
        <end position="127"/>
    </location>
</feature>
<feature type="region of interest" description="Disordered" evidence="1">
    <location>
        <begin position="188"/>
        <end position="243"/>
    </location>
</feature>
<dbReference type="RefSeq" id="XP_069207255.1">
    <property type="nucleotide sequence ID" value="XM_069355184.1"/>
</dbReference>
<proteinExistence type="predicted"/>
<protein>
    <recommendedName>
        <fullName evidence="4">EH domain-containing protein</fullName>
    </recommendedName>
</protein>
<dbReference type="Proteomes" id="UP001565368">
    <property type="component" value="Unassembled WGS sequence"/>
</dbReference>
<gene>
    <name evidence="2" type="ORF">Q8F55_006733</name>
</gene>
<feature type="compositionally biased region" description="Gly residues" evidence="1">
    <location>
        <begin position="58"/>
        <end position="77"/>
    </location>
</feature>
<reference evidence="2 3" key="1">
    <citation type="submission" date="2023-08" db="EMBL/GenBank/DDBJ databases">
        <title>Annotated Genome Sequence of Vanrija albida AlHP1.</title>
        <authorList>
            <person name="Herzog R."/>
        </authorList>
    </citation>
    <scope>NUCLEOTIDE SEQUENCE [LARGE SCALE GENOMIC DNA]</scope>
    <source>
        <strain evidence="2 3">AlHP1</strain>
    </source>
</reference>
<dbReference type="EMBL" id="JBBXJM010000005">
    <property type="protein sequence ID" value="KAL1407311.1"/>
    <property type="molecule type" value="Genomic_DNA"/>
</dbReference>
<feature type="compositionally biased region" description="Low complexity" evidence="1">
    <location>
        <begin position="45"/>
        <end position="56"/>
    </location>
</feature>
<dbReference type="GeneID" id="95987776"/>
<evidence type="ECO:0000256" key="1">
    <source>
        <dbReference type="SAM" id="MobiDB-lite"/>
    </source>
</evidence>
<evidence type="ECO:0008006" key="4">
    <source>
        <dbReference type="Google" id="ProtNLM"/>
    </source>
</evidence>
<dbReference type="InterPro" id="IPR011992">
    <property type="entry name" value="EF-hand-dom_pair"/>
</dbReference>
<organism evidence="2 3">
    <name type="scientific">Vanrija albida</name>
    <dbReference type="NCBI Taxonomy" id="181172"/>
    <lineage>
        <taxon>Eukaryota</taxon>
        <taxon>Fungi</taxon>
        <taxon>Dikarya</taxon>
        <taxon>Basidiomycota</taxon>
        <taxon>Agaricomycotina</taxon>
        <taxon>Tremellomycetes</taxon>
        <taxon>Trichosporonales</taxon>
        <taxon>Trichosporonaceae</taxon>
        <taxon>Vanrija</taxon>
    </lineage>
</organism>